<dbReference type="RefSeq" id="XP_016256339.1">
    <property type="nucleotide sequence ID" value="XM_016413279.1"/>
</dbReference>
<dbReference type="GeneID" id="27363647"/>
<dbReference type="EMBL" id="KN847373">
    <property type="protein sequence ID" value="KIW36123.1"/>
    <property type="molecule type" value="Genomic_DNA"/>
</dbReference>
<sequence length="340" mass="38451">MSREEGIALDVRQGSQGPGAKNNSKWSRDENERIIQLRSQGKTWGDISKQLPGRSPISCRLHYQNYLERNFAWDEAKKDEFARLYERYVQECRTRDSPQRLSDVGHRSTDISPTRHREQMWSTLAENIHIPWRALEAMHWEMGENELASRAGVVPFSHNPYRHSQSQGLALPGVKEILDNELVLRAGVVPFPHNPYRHSQSQGLALPGVKEMLHETDSTTSTPSRNGNGLWMDSKTSLESSGKFKDHIVEAKKNCPTALVGIQVADEPREVTLPEALNRAAELETTYFTVQANSQVMAPFIYLGHCHARKKPTTSREATMIYGSGDQLVADLPGHQHDHK</sequence>
<evidence type="ECO:0000259" key="3">
    <source>
        <dbReference type="PROSITE" id="PS51294"/>
    </source>
</evidence>
<feature type="region of interest" description="Disordered" evidence="1">
    <location>
        <begin position="1"/>
        <end position="31"/>
    </location>
</feature>
<dbReference type="VEuPathDB" id="FungiDB:PV06_11573"/>
<accession>A0A0D2CYJ7</accession>
<dbReference type="SMART" id="SM00717">
    <property type="entry name" value="SANT"/>
    <property type="match status" value="1"/>
</dbReference>
<feature type="domain" description="Myb-like" evidence="2">
    <location>
        <begin position="22"/>
        <end position="67"/>
    </location>
</feature>
<dbReference type="HOGENOM" id="CLU_816449_0_0_1"/>
<dbReference type="InterPro" id="IPR017930">
    <property type="entry name" value="Myb_dom"/>
</dbReference>
<evidence type="ECO:0000313" key="4">
    <source>
        <dbReference type="EMBL" id="KIW36123.1"/>
    </source>
</evidence>
<proteinExistence type="predicted"/>
<dbReference type="InterPro" id="IPR001005">
    <property type="entry name" value="SANT/Myb"/>
</dbReference>
<dbReference type="Pfam" id="PF00249">
    <property type="entry name" value="Myb_DNA-binding"/>
    <property type="match status" value="1"/>
</dbReference>
<feature type="domain" description="HTH myb-type" evidence="3">
    <location>
        <begin position="25"/>
        <end position="71"/>
    </location>
</feature>
<dbReference type="CDD" id="cd00167">
    <property type="entry name" value="SANT"/>
    <property type="match status" value="1"/>
</dbReference>
<name>A0A0D2CYJ7_9EURO</name>
<dbReference type="PROSITE" id="PS50090">
    <property type="entry name" value="MYB_LIKE"/>
    <property type="match status" value="1"/>
</dbReference>
<evidence type="ECO:0000313" key="5">
    <source>
        <dbReference type="Proteomes" id="UP000053342"/>
    </source>
</evidence>
<evidence type="ECO:0000256" key="1">
    <source>
        <dbReference type="SAM" id="MobiDB-lite"/>
    </source>
</evidence>
<keyword evidence="5" id="KW-1185">Reference proteome</keyword>
<dbReference type="Gene3D" id="1.10.10.60">
    <property type="entry name" value="Homeodomain-like"/>
    <property type="match status" value="1"/>
</dbReference>
<dbReference type="AlphaFoldDB" id="A0A0D2CYJ7"/>
<dbReference type="Proteomes" id="UP000053342">
    <property type="component" value="Unassembled WGS sequence"/>
</dbReference>
<protein>
    <submittedName>
        <fullName evidence="4">Uncharacterized protein</fullName>
    </submittedName>
</protein>
<dbReference type="SUPFAM" id="SSF46689">
    <property type="entry name" value="Homeodomain-like"/>
    <property type="match status" value="1"/>
</dbReference>
<reference evidence="4 5" key="1">
    <citation type="submission" date="2015-01" db="EMBL/GenBank/DDBJ databases">
        <title>The Genome Sequence of Exophiala oligosperma CBS72588.</title>
        <authorList>
            <consortium name="The Broad Institute Genomics Platform"/>
            <person name="Cuomo C."/>
            <person name="de Hoog S."/>
            <person name="Gorbushina A."/>
            <person name="Stielow B."/>
            <person name="Teixiera M."/>
            <person name="Abouelleil A."/>
            <person name="Chapman S.B."/>
            <person name="Priest M."/>
            <person name="Young S.K."/>
            <person name="Wortman J."/>
            <person name="Nusbaum C."/>
            <person name="Birren B."/>
        </authorList>
    </citation>
    <scope>NUCLEOTIDE SEQUENCE [LARGE SCALE GENOMIC DNA]</scope>
    <source>
        <strain evidence="4 5">CBS 72588</strain>
    </source>
</reference>
<dbReference type="InterPro" id="IPR009057">
    <property type="entry name" value="Homeodomain-like_sf"/>
</dbReference>
<dbReference type="OrthoDB" id="2350934at2759"/>
<gene>
    <name evidence="4" type="ORF">PV06_11573</name>
</gene>
<dbReference type="PROSITE" id="PS51294">
    <property type="entry name" value="HTH_MYB"/>
    <property type="match status" value="1"/>
</dbReference>
<organism evidence="4 5">
    <name type="scientific">Exophiala oligosperma</name>
    <dbReference type="NCBI Taxonomy" id="215243"/>
    <lineage>
        <taxon>Eukaryota</taxon>
        <taxon>Fungi</taxon>
        <taxon>Dikarya</taxon>
        <taxon>Ascomycota</taxon>
        <taxon>Pezizomycotina</taxon>
        <taxon>Eurotiomycetes</taxon>
        <taxon>Chaetothyriomycetidae</taxon>
        <taxon>Chaetothyriales</taxon>
        <taxon>Herpotrichiellaceae</taxon>
        <taxon>Exophiala</taxon>
    </lineage>
</organism>
<evidence type="ECO:0000259" key="2">
    <source>
        <dbReference type="PROSITE" id="PS50090"/>
    </source>
</evidence>